<proteinExistence type="predicted"/>
<dbReference type="Proteomes" id="UP001497453">
    <property type="component" value="Chromosome 1"/>
</dbReference>
<evidence type="ECO:0000313" key="2">
    <source>
        <dbReference type="Proteomes" id="UP001497453"/>
    </source>
</evidence>
<evidence type="ECO:0000313" key="1">
    <source>
        <dbReference type="EMBL" id="CAL1695533.1"/>
    </source>
</evidence>
<organism evidence="1 2">
    <name type="scientific">Somion occarium</name>
    <dbReference type="NCBI Taxonomy" id="3059160"/>
    <lineage>
        <taxon>Eukaryota</taxon>
        <taxon>Fungi</taxon>
        <taxon>Dikarya</taxon>
        <taxon>Basidiomycota</taxon>
        <taxon>Agaricomycotina</taxon>
        <taxon>Agaricomycetes</taxon>
        <taxon>Polyporales</taxon>
        <taxon>Cerrenaceae</taxon>
        <taxon>Somion</taxon>
    </lineage>
</organism>
<dbReference type="EMBL" id="OZ037944">
    <property type="protein sequence ID" value="CAL1695533.1"/>
    <property type="molecule type" value="Genomic_DNA"/>
</dbReference>
<keyword evidence="2" id="KW-1185">Reference proteome</keyword>
<sequence length="207" mass="22285">MPTSDIQDLFGLHPSSDKLASHLASLASLTSLSQAPAPEVKSYPDAVYLNYFPVGLSFLFKPINGYKPKLGLKLGELKYEDLVLDGVDLYNTPKPKPGAPASQTKPSHSKYPVNPFILNLVPIPDKTRSESLSITPNTTGKEFVEALGEPDRKGGGAGPSSGSIGIWCEWSKDGIMIEFGGEESKGPKAWETGKDAVWKVITVFPPK</sequence>
<accession>A0ABP1CLF3</accession>
<protein>
    <submittedName>
        <fullName evidence="1">Uncharacterized protein</fullName>
    </submittedName>
</protein>
<gene>
    <name evidence="1" type="ORF">GFSPODELE1_LOCUS792</name>
</gene>
<reference evidence="2" key="1">
    <citation type="submission" date="2024-04" db="EMBL/GenBank/DDBJ databases">
        <authorList>
            <person name="Shaw F."/>
            <person name="Minotto A."/>
        </authorList>
    </citation>
    <scope>NUCLEOTIDE SEQUENCE [LARGE SCALE GENOMIC DNA]</scope>
</reference>
<name>A0ABP1CLF3_9APHY</name>